<evidence type="ECO:0000313" key="19">
    <source>
        <dbReference type="EMBL" id="OIP67984.1"/>
    </source>
</evidence>
<comment type="subunit">
    <text evidence="4 15">Heterotetramer consisting of two non-identical subunits: a beta subunit (TrpG) and a large alpha subunit (TrpE).</text>
</comment>
<evidence type="ECO:0000256" key="8">
    <source>
        <dbReference type="ARBA" id="ARBA00022723"/>
    </source>
</evidence>
<sequence>MTGRIYYPNKEDFLKLANKGNLLTVYCKILADTETPISAFQKIGRDSFSYLLESGEGGDKLARYSFIGIDPFLIFQSKDIRIEIITKDKKEVHKENPILYLRQLFAEFKITPIKGLPRFFGGGVGYFGYDMVRFIENLPRKAIDDLDIPDCLLVFAGTILVFDHLTHQLWIIVNISLKIKEISIEVAYDQAIVQIEEVITQLKNSQSPYLEDQKEVNEKSKSLPQIQSNVTKEEFMSKVKKVKDYILAGDTFQVVLSQRLTRKVKIPPLKIYRSLRSLNPSPYMYYLNYGEAQVVGTSPEPLVRLTGELVESKPIAGTRPRSKNEIEDAELEKEMLNDEKEKAEHTMLVDLARNDLGRICRSGTVRVRNFMKVEKFSHVMHLVSEVEGEIQPNKDAFDVLEACFPAGTVSGAPKVRAMEIIDELEPNCRGPYAGAVGYIGFNGNMDTCITIRTIIFKGNQAYVQVGAGIVADSIPEMEYRETLNKSKAMLKAIDLAESF</sequence>
<dbReference type="EMBL" id="MNYY01000129">
    <property type="protein sequence ID" value="OIP67984.1"/>
    <property type="molecule type" value="Genomic_DNA"/>
</dbReference>
<dbReference type="Gene3D" id="3.60.120.10">
    <property type="entry name" value="Anthranilate synthase"/>
    <property type="match status" value="1"/>
</dbReference>
<dbReference type="SUPFAM" id="SSF56322">
    <property type="entry name" value="ADC synthase"/>
    <property type="match status" value="1"/>
</dbReference>
<accession>A0A1J5GLT5</accession>
<evidence type="ECO:0000256" key="4">
    <source>
        <dbReference type="ARBA" id="ARBA00011575"/>
    </source>
</evidence>
<feature type="domain" description="Anthranilate synthase component I N-terminal" evidence="18">
    <location>
        <begin position="32"/>
        <end position="171"/>
    </location>
</feature>
<dbReference type="PRINTS" id="PR00095">
    <property type="entry name" value="ANTSNTHASEI"/>
</dbReference>
<gene>
    <name evidence="15" type="primary">trpE</name>
    <name evidence="19" type="ORF">AUK42_06545</name>
</gene>
<feature type="domain" description="Chorismate-utilising enzyme C-terminal" evidence="17">
    <location>
        <begin position="232"/>
        <end position="485"/>
    </location>
</feature>
<dbReference type="InterPro" id="IPR006805">
    <property type="entry name" value="Anth_synth_I_N"/>
</dbReference>
<evidence type="ECO:0000256" key="13">
    <source>
        <dbReference type="ARBA" id="ARBA00025634"/>
    </source>
</evidence>
<dbReference type="PANTHER" id="PTHR11236:SF48">
    <property type="entry name" value="ISOCHORISMATE SYNTHASE MENF"/>
    <property type="match status" value="1"/>
</dbReference>
<feature type="coiled-coil region" evidence="16">
    <location>
        <begin position="319"/>
        <end position="346"/>
    </location>
</feature>
<reference evidence="19 20" key="1">
    <citation type="journal article" date="2016" name="Environ. Microbiol.">
        <title>Genomic resolution of a cold subsurface aquifer community provides metabolic insights for novel microbes adapted to high CO concentrations.</title>
        <authorList>
            <person name="Probst A.J."/>
            <person name="Castelle C.J."/>
            <person name="Singh A."/>
            <person name="Brown C.T."/>
            <person name="Anantharaman K."/>
            <person name="Sharon I."/>
            <person name="Hug L.A."/>
            <person name="Burstein D."/>
            <person name="Emerson J.B."/>
            <person name="Thomas B.C."/>
            <person name="Banfield J.F."/>
        </authorList>
    </citation>
    <scope>NUCLEOTIDE SEQUENCE [LARGE SCALE GENOMIC DNA]</scope>
    <source>
        <strain evidence="19">CG2_30_33_13</strain>
    </source>
</reference>
<keyword evidence="10 15" id="KW-0460">Magnesium</keyword>
<dbReference type="UniPathway" id="UPA00035">
    <property type="reaction ID" value="UER00040"/>
</dbReference>
<proteinExistence type="inferred from homology"/>
<name>A0A1J5GLT5_9BACT</name>
<dbReference type="Pfam" id="PF04715">
    <property type="entry name" value="Anth_synt_I_N"/>
    <property type="match status" value="1"/>
</dbReference>
<comment type="function">
    <text evidence="13 15">Part of a heterotetrameric complex that catalyzes the two-step biosynthesis of anthranilate, an intermediate in the biosynthesis of L-tryptophan. In the first step, the glutamine-binding beta subunit (TrpG) of anthranilate synthase (AS) provides the glutamine amidotransferase activity which generates ammonia as a substrate that, along with chorismate, is used in the second step, catalyzed by the large alpha subunit of AS (TrpE) to produce anthranilate. In the absence of TrpG, TrpE can synthesize anthranilate directly from chorismate and high concentrations of ammonia.</text>
</comment>
<dbReference type="Pfam" id="PF00425">
    <property type="entry name" value="Chorismate_bind"/>
    <property type="match status" value="1"/>
</dbReference>
<evidence type="ECO:0000256" key="9">
    <source>
        <dbReference type="ARBA" id="ARBA00022822"/>
    </source>
</evidence>
<evidence type="ECO:0000259" key="17">
    <source>
        <dbReference type="Pfam" id="PF00425"/>
    </source>
</evidence>
<comment type="pathway">
    <text evidence="2 15">Amino-acid biosynthesis; L-tryptophan biosynthesis; L-tryptophan from chorismate: step 1/5.</text>
</comment>
<evidence type="ECO:0000256" key="1">
    <source>
        <dbReference type="ARBA" id="ARBA00001946"/>
    </source>
</evidence>
<evidence type="ECO:0000313" key="20">
    <source>
        <dbReference type="Proteomes" id="UP000182763"/>
    </source>
</evidence>
<dbReference type="PANTHER" id="PTHR11236">
    <property type="entry name" value="AMINOBENZOATE/ANTHRANILATE SYNTHASE"/>
    <property type="match status" value="1"/>
</dbReference>
<dbReference type="NCBIfam" id="TIGR00564">
    <property type="entry name" value="trpE_most"/>
    <property type="match status" value="1"/>
</dbReference>
<evidence type="ECO:0000256" key="3">
    <source>
        <dbReference type="ARBA" id="ARBA00009562"/>
    </source>
</evidence>
<dbReference type="InterPro" id="IPR005256">
    <property type="entry name" value="Anth_synth_I_PabB"/>
</dbReference>
<evidence type="ECO:0000256" key="11">
    <source>
        <dbReference type="ARBA" id="ARBA00023141"/>
    </source>
</evidence>
<evidence type="ECO:0000256" key="10">
    <source>
        <dbReference type="ARBA" id="ARBA00022842"/>
    </source>
</evidence>
<dbReference type="STRING" id="1805029.AUK42_06545"/>
<dbReference type="GO" id="GO:0046872">
    <property type="term" value="F:metal ion binding"/>
    <property type="evidence" value="ECO:0007669"/>
    <property type="project" value="UniProtKB-KW"/>
</dbReference>
<evidence type="ECO:0000256" key="2">
    <source>
        <dbReference type="ARBA" id="ARBA00004873"/>
    </source>
</evidence>
<dbReference type="GO" id="GO:0004049">
    <property type="term" value="F:anthranilate synthase activity"/>
    <property type="evidence" value="ECO:0007669"/>
    <property type="project" value="UniProtKB-EC"/>
</dbReference>
<evidence type="ECO:0000256" key="5">
    <source>
        <dbReference type="ARBA" id="ARBA00012266"/>
    </source>
</evidence>
<organism evidence="19 20">
    <name type="scientific">Candidatus Infernicultor aquiphilus</name>
    <dbReference type="NCBI Taxonomy" id="1805029"/>
    <lineage>
        <taxon>Bacteria</taxon>
        <taxon>Pseudomonadati</taxon>
        <taxon>Atribacterota</taxon>
        <taxon>Candidatus Phoenicimicrobiia</taxon>
        <taxon>Candidatus Pheonicimicrobiales</taxon>
        <taxon>Candidatus Phoenicimicrobiaceae</taxon>
        <taxon>Candidatus Infernicultor</taxon>
    </lineage>
</organism>
<evidence type="ECO:0000256" key="14">
    <source>
        <dbReference type="ARBA" id="ARBA00047683"/>
    </source>
</evidence>
<evidence type="ECO:0000259" key="18">
    <source>
        <dbReference type="Pfam" id="PF04715"/>
    </source>
</evidence>
<comment type="catalytic activity">
    <reaction evidence="14 15">
        <text>chorismate + L-glutamine = anthranilate + pyruvate + L-glutamate + H(+)</text>
        <dbReference type="Rhea" id="RHEA:21732"/>
        <dbReference type="ChEBI" id="CHEBI:15361"/>
        <dbReference type="ChEBI" id="CHEBI:15378"/>
        <dbReference type="ChEBI" id="CHEBI:16567"/>
        <dbReference type="ChEBI" id="CHEBI:29748"/>
        <dbReference type="ChEBI" id="CHEBI:29985"/>
        <dbReference type="ChEBI" id="CHEBI:58359"/>
        <dbReference type="EC" id="4.1.3.27"/>
    </reaction>
</comment>
<evidence type="ECO:0000256" key="16">
    <source>
        <dbReference type="SAM" id="Coils"/>
    </source>
</evidence>
<keyword evidence="11 15" id="KW-0057">Aromatic amino acid biosynthesis</keyword>
<keyword evidence="12 15" id="KW-0456">Lyase</keyword>
<dbReference type="InterPro" id="IPR015890">
    <property type="entry name" value="Chorismate_C"/>
</dbReference>
<keyword evidence="7 15" id="KW-0028">Amino-acid biosynthesis</keyword>
<evidence type="ECO:0000256" key="7">
    <source>
        <dbReference type="ARBA" id="ARBA00022605"/>
    </source>
</evidence>
<dbReference type="Proteomes" id="UP000182763">
    <property type="component" value="Unassembled WGS sequence"/>
</dbReference>
<comment type="cofactor">
    <cofactor evidence="1 15">
        <name>Mg(2+)</name>
        <dbReference type="ChEBI" id="CHEBI:18420"/>
    </cofactor>
</comment>
<dbReference type="GO" id="GO:0000162">
    <property type="term" value="P:L-tryptophan biosynthetic process"/>
    <property type="evidence" value="ECO:0007669"/>
    <property type="project" value="UniProtKB-UniPathway"/>
</dbReference>
<comment type="similarity">
    <text evidence="3 15">Belongs to the anthranilate synthase component I family.</text>
</comment>
<keyword evidence="16" id="KW-0175">Coiled coil</keyword>
<dbReference type="InterPro" id="IPR019999">
    <property type="entry name" value="Anth_synth_I-like"/>
</dbReference>
<dbReference type="AlphaFoldDB" id="A0A1J5GLT5"/>
<evidence type="ECO:0000256" key="12">
    <source>
        <dbReference type="ARBA" id="ARBA00023239"/>
    </source>
</evidence>
<evidence type="ECO:0000256" key="6">
    <source>
        <dbReference type="ARBA" id="ARBA00020653"/>
    </source>
</evidence>
<comment type="caution">
    <text evidence="19">The sequence shown here is derived from an EMBL/GenBank/DDBJ whole genome shotgun (WGS) entry which is preliminary data.</text>
</comment>
<evidence type="ECO:0000256" key="15">
    <source>
        <dbReference type="RuleBase" id="RU364045"/>
    </source>
</evidence>
<protein>
    <recommendedName>
        <fullName evidence="6 15">Anthranilate synthase component 1</fullName>
        <ecNumber evidence="5 15">4.1.3.27</ecNumber>
    </recommendedName>
</protein>
<keyword evidence="9 15" id="KW-0822">Tryptophan biosynthesis</keyword>
<dbReference type="InterPro" id="IPR005801">
    <property type="entry name" value="ADC_synthase"/>
</dbReference>
<keyword evidence="8 15" id="KW-0479">Metal-binding</keyword>
<dbReference type="EC" id="4.1.3.27" evidence="5 15"/>